<dbReference type="EMBL" id="MPUH01000189">
    <property type="protein sequence ID" value="OMJ86973.1"/>
    <property type="molecule type" value="Genomic_DNA"/>
</dbReference>
<dbReference type="AlphaFoldDB" id="A0A1R2CD98"/>
<dbReference type="OrthoDB" id="312941at2759"/>
<gene>
    <name evidence="4" type="ORF">SteCoe_11367</name>
</gene>
<evidence type="ECO:0000313" key="4">
    <source>
        <dbReference type="EMBL" id="OMJ86973.1"/>
    </source>
</evidence>
<dbReference type="Proteomes" id="UP000187209">
    <property type="component" value="Unassembled WGS sequence"/>
</dbReference>
<keyword evidence="2" id="KW-0732">Signal</keyword>
<dbReference type="InterPro" id="IPR016035">
    <property type="entry name" value="Acyl_Trfase/lysoPLipase"/>
</dbReference>
<evidence type="ECO:0000313" key="5">
    <source>
        <dbReference type="Proteomes" id="UP000187209"/>
    </source>
</evidence>
<feature type="chain" id="PRO_5013317543" description="PNPLA domain-containing protein" evidence="2">
    <location>
        <begin position="17"/>
        <end position="314"/>
    </location>
</feature>
<keyword evidence="5" id="KW-1185">Reference proteome</keyword>
<dbReference type="InterPro" id="IPR002641">
    <property type="entry name" value="PNPLA_dom"/>
</dbReference>
<evidence type="ECO:0000256" key="2">
    <source>
        <dbReference type="SAM" id="SignalP"/>
    </source>
</evidence>
<evidence type="ECO:0000256" key="1">
    <source>
        <dbReference type="ARBA" id="ARBA00023098"/>
    </source>
</evidence>
<protein>
    <recommendedName>
        <fullName evidence="3">PNPLA domain-containing protein</fullName>
    </recommendedName>
</protein>
<reference evidence="4 5" key="1">
    <citation type="submission" date="2016-11" db="EMBL/GenBank/DDBJ databases">
        <title>The macronuclear genome of Stentor coeruleus: a giant cell with tiny introns.</title>
        <authorList>
            <person name="Slabodnick M."/>
            <person name="Ruby J.G."/>
            <person name="Reiff S.B."/>
            <person name="Swart E.C."/>
            <person name="Gosai S."/>
            <person name="Prabakaran S."/>
            <person name="Witkowska E."/>
            <person name="Larue G.E."/>
            <person name="Fisher S."/>
            <person name="Freeman R.M."/>
            <person name="Gunawardena J."/>
            <person name="Chu W."/>
            <person name="Stover N.A."/>
            <person name="Gregory B.D."/>
            <person name="Nowacki M."/>
            <person name="Derisi J."/>
            <person name="Roy S.W."/>
            <person name="Marshall W.F."/>
            <person name="Sood P."/>
        </authorList>
    </citation>
    <scope>NUCLEOTIDE SEQUENCE [LARGE SCALE GENOMIC DNA]</scope>
    <source>
        <strain evidence="4">WM001</strain>
    </source>
</reference>
<feature type="signal peptide" evidence="2">
    <location>
        <begin position="1"/>
        <end position="16"/>
    </location>
</feature>
<keyword evidence="1" id="KW-0443">Lipid metabolism</keyword>
<accession>A0A1R2CD98</accession>
<proteinExistence type="predicted"/>
<evidence type="ECO:0000259" key="3">
    <source>
        <dbReference type="Pfam" id="PF01734"/>
    </source>
</evidence>
<feature type="domain" description="PNPLA" evidence="3">
    <location>
        <begin position="24"/>
        <end position="140"/>
    </location>
</feature>
<dbReference type="Pfam" id="PF01734">
    <property type="entry name" value="Patatin"/>
    <property type="match status" value="1"/>
</dbReference>
<sequence length="314" mass="34729">MLARIIGLYLISLVSASNGKCRILAIGGGTDRGAYEAGAIQGLVNYLPSGEATWDVVIGTGVGAINGLFLSQYPQGDESSAAEELKSFWTSFQVSQFYKDWIGGFVTGLFVESGLFNTSPIKKTIEDLNVKPSQRFFGVGATDLMTSSYIFFNTSLLSQKTMNMGIQGSTADYFFFPYVNYDTFRLSTGSIKYSVDVWHGFNACFQMGYDESEIILDVVMGAGKSIEDIDAKNYKTFQVLGRTFEIMSYEDSRLILDNAKMNFPDVDYRTTIFPTAKLETPLYPYDYSAEELAAQFQLGVGDAQKALSISLEKY</sequence>
<name>A0A1R2CD98_9CILI</name>
<dbReference type="SUPFAM" id="SSF52151">
    <property type="entry name" value="FabD/lysophospholipase-like"/>
    <property type="match status" value="1"/>
</dbReference>
<organism evidence="4 5">
    <name type="scientific">Stentor coeruleus</name>
    <dbReference type="NCBI Taxonomy" id="5963"/>
    <lineage>
        <taxon>Eukaryota</taxon>
        <taxon>Sar</taxon>
        <taxon>Alveolata</taxon>
        <taxon>Ciliophora</taxon>
        <taxon>Postciliodesmatophora</taxon>
        <taxon>Heterotrichea</taxon>
        <taxon>Heterotrichida</taxon>
        <taxon>Stentoridae</taxon>
        <taxon>Stentor</taxon>
    </lineage>
</organism>
<dbReference type="Gene3D" id="3.40.1090.10">
    <property type="entry name" value="Cytosolic phospholipase A2 catalytic domain"/>
    <property type="match status" value="1"/>
</dbReference>
<comment type="caution">
    <text evidence="4">The sequence shown here is derived from an EMBL/GenBank/DDBJ whole genome shotgun (WGS) entry which is preliminary data.</text>
</comment>
<dbReference type="GO" id="GO:0006629">
    <property type="term" value="P:lipid metabolic process"/>
    <property type="evidence" value="ECO:0007669"/>
    <property type="project" value="UniProtKB-KW"/>
</dbReference>